<protein>
    <submittedName>
        <fullName evidence="13">CIC11C00000005039</fullName>
    </submittedName>
</protein>
<dbReference type="PANTHER" id="PTHR16631">
    <property type="entry name" value="GLUCAN 1,3-BETA-GLUCOSIDASE"/>
    <property type="match status" value="1"/>
</dbReference>
<evidence type="ECO:0000256" key="6">
    <source>
        <dbReference type="ARBA" id="ARBA00022801"/>
    </source>
</evidence>
<accession>A0A1L0BIF5</accession>
<evidence type="ECO:0000256" key="2">
    <source>
        <dbReference type="ARBA" id="ARBA00008773"/>
    </source>
</evidence>
<dbReference type="GO" id="GO:0042973">
    <property type="term" value="F:glucan endo-1,3-beta-D-glucosidase activity"/>
    <property type="evidence" value="ECO:0007669"/>
    <property type="project" value="TreeGrafter"/>
</dbReference>
<keyword evidence="5 12" id="KW-0732">Signal</keyword>
<evidence type="ECO:0000256" key="4">
    <source>
        <dbReference type="ARBA" id="ARBA00022525"/>
    </source>
</evidence>
<feature type="chain" id="PRO_5009680776" evidence="12">
    <location>
        <begin position="23"/>
        <end position="519"/>
    </location>
</feature>
<dbReference type="GO" id="GO:0009277">
    <property type="term" value="C:fungal-type cell wall"/>
    <property type="evidence" value="ECO:0007669"/>
    <property type="project" value="UniProtKB-ARBA"/>
</dbReference>
<keyword evidence="6" id="KW-0378">Hydrolase</keyword>
<dbReference type="AlphaFoldDB" id="A0A1L0BIF5"/>
<evidence type="ECO:0000313" key="14">
    <source>
        <dbReference type="Proteomes" id="UP000182259"/>
    </source>
</evidence>
<dbReference type="GO" id="GO:0071555">
    <property type="term" value="P:cell wall organization"/>
    <property type="evidence" value="ECO:0007669"/>
    <property type="project" value="UniProtKB-KW"/>
</dbReference>
<dbReference type="InterPro" id="IPR017853">
    <property type="entry name" value="GH"/>
</dbReference>
<feature type="compositionally biased region" description="Low complexity" evidence="11">
    <location>
        <begin position="122"/>
        <end position="144"/>
    </location>
</feature>
<dbReference type="Pfam" id="PF00332">
    <property type="entry name" value="Glyco_hydro_17"/>
    <property type="match status" value="1"/>
</dbReference>
<dbReference type="Proteomes" id="UP000182259">
    <property type="component" value="Chromosome II"/>
</dbReference>
<dbReference type="EMBL" id="LT635765">
    <property type="protein sequence ID" value="SGZ51145.1"/>
    <property type="molecule type" value="Genomic_DNA"/>
</dbReference>
<comment type="similarity">
    <text evidence="2 10">Belongs to the glycosyl hydrolase 17 family.</text>
</comment>
<dbReference type="InterPro" id="IPR000490">
    <property type="entry name" value="Glyco_hydro_17"/>
</dbReference>
<dbReference type="FunFam" id="3.20.20.80:FF:000111">
    <property type="entry name" value="Soluble cell wall protein"/>
    <property type="match status" value="1"/>
</dbReference>
<dbReference type="InterPro" id="IPR050732">
    <property type="entry name" value="Beta-glucan_modifiers"/>
</dbReference>
<reference evidence="13 14" key="1">
    <citation type="submission" date="2016-10" db="EMBL/GenBank/DDBJ databases">
        <authorList>
            <person name="de Groot N.N."/>
        </authorList>
    </citation>
    <scope>NUCLEOTIDE SEQUENCE [LARGE SCALE GENOMIC DNA]</scope>
    <source>
        <strain evidence="13 14">PYCC 4715</strain>
    </source>
</reference>
<evidence type="ECO:0000256" key="8">
    <source>
        <dbReference type="ARBA" id="ARBA00023295"/>
    </source>
</evidence>
<keyword evidence="7" id="KW-0325">Glycoprotein</keyword>
<evidence type="ECO:0000256" key="7">
    <source>
        <dbReference type="ARBA" id="ARBA00023180"/>
    </source>
</evidence>
<dbReference type="SUPFAM" id="SSF51445">
    <property type="entry name" value="(Trans)glycosidases"/>
    <property type="match status" value="1"/>
</dbReference>
<name>A0A1L0BIF5_9ASCO</name>
<feature type="signal peptide" evidence="12">
    <location>
        <begin position="1"/>
        <end position="22"/>
    </location>
</feature>
<dbReference type="GO" id="GO:0005576">
    <property type="term" value="C:extracellular region"/>
    <property type="evidence" value="ECO:0007669"/>
    <property type="project" value="TreeGrafter"/>
</dbReference>
<evidence type="ECO:0000256" key="1">
    <source>
        <dbReference type="ARBA" id="ARBA00004191"/>
    </source>
</evidence>
<feature type="region of interest" description="Disordered" evidence="11">
    <location>
        <begin position="119"/>
        <end position="144"/>
    </location>
</feature>
<keyword evidence="9" id="KW-0961">Cell wall biogenesis/degradation</keyword>
<dbReference type="PANTHER" id="PTHR16631:SF14">
    <property type="entry name" value="FAMILY 17 GLUCOSIDASE SCW10-RELATED"/>
    <property type="match status" value="1"/>
</dbReference>
<proteinExistence type="inferred from homology"/>
<dbReference type="GO" id="GO:0009986">
    <property type="term" value="C:cell surface"/>
    <property type="evidence" value="ECO:0007669"/>
    <property type="project" value="TreeGrafter"/>
</dbReference>
<evidence type="ECO:0000256" key="11">
    <source>
        <dbReference type="SAM" id="MobiDB-lite"/>
    </source>
</evidence>
<dbReference type="GO" id="GO:0005975">
    <property type="term" value="P:carbohydrate metabolic process"/>
    <property type="evidence" value="ECO:0007669"/>
    <property type="project" value="InterPro"/>
</dbReference>
<sequence length="519" mass="52498">MHLRVLTVAALAVALPIQDENAKRDDGVVVLTTTQGVGWAQLFGLGTTTTAAAAAPTIAATTSQVVVAPTTQAAVAATTAAAATQATAPAAAPVSTPATTSKGFLSSLLGFFDGGSSGSSGSGSSTPAATTTPASTSSTSSSGSSWLSNLFLGLFGSSSSSTPATTAAASPVVASPAVASPAVASPLVASPVASSSSSTSSSGGLLSNIFGSSSDTSKTPGFTGLVTVDGTGTGSTGSESELSASVALNHEISQVAAYAEEGAGITYSPYTKDGQCKTASEVALDIKMLLAYPMIRLYSVDCSGIQNVVAAMSSLQKLFLGVWSIDNLPTDLSNMQTQVLSGSRGWSAVHTVAIGNELVNAGTKTVAQIKTAVSTARSWFKSNALGYSGYIVSVDTLAAVMADASMCDISDYLAVNCHPYFSGIEALTSGTWLKAQVQSLQSHCGNGKQIMITESGWPTYGNTVGDAVPSQENQLLAIKGLATVMGDQVIMFTTYNDYWKAPGSWNVEQHWGIYGDPSA</sequence>
<gene>
    <name evidence="13" type="ORF">SAMEA4029009_CIC11G00000005039</name>
</gene>
<evidence type="ECO:0000313" key="13">
    <source>
        <dbReference type="EMBL" id="SGZ51145.1"/>
    </source>
</evidence>
<keyword evidence="4" id="KW-0964">Secreted</keyword>
<evidence type="ECO:0000256" key="12">
    <source>
        <dbReference type="SAM" id="SignalP"/>
    </source>
</evidence>
<evidence type="ECO:0000256" key="5">
    <source>
        <dbReference type="ARBA" id="ARBA00022729"/>
    </source>
</evidence>
<comment type="subcellular location">
    <subcellularLocation>
        <location evidence="1">Secreted</location>
        <location evidence="1">Cell wall</location>
    </subcellularLocation>
</comment>
<evidence type="ECO:0000256" key="3">
    <source>
        <dbReference type="ARBA" id="ARBA00022512"/>
    </source>
</evidence>
<dbReference type="Gene3D" id="3.20.20.80">
    <property type="entry name" value="Glycosidases"/>
    <property type="match status" value="1"/>
</dbReference>
<evidence type="ECO:0000256" key="9">
    <source>
        <dbReference type="ARBA" id="ARBA00023316"/>
    </source>
</evidence>
<organism evidence="13 14">
    <name type="scientific">Sungouiella intermedia</name>
    <dbReference type="NCBI Taxonomy" id="45354"/>
    <lineage>
        <taxon>Eukaryota</taxon>
        <taxon>Fungi</taxon>
        <taxon>Dikarya</taxon>
        <taxon>Ascomycota</taxon>
        <taxon>Saccharomycotina</taxon>
        <taxon>Pichiomycetes</taxon>
        <taxon>Metschnikowiaceae</taxon>
        <taxon>Sungouiella</taxon>
    </lineage>
</organism>
<keyword evidence="8" id="KW-0326">Glycosidase</keyword>
<evidence type="ECO:0000256" key="10">
    <source>
        <dbReference type="RuleBase" id="RU004335"/>
    </source>
</evidence>
<keyword evidence="3" id="KW-0134">Cell wall</keyword>